<protein>
    <recommendedName>
        <fullName evidence="5">Secreted protein</fullName>
    </recommendedName>
</protein>
<evidence type="ECO:0000256" key="1">
    <source>
        <dbReference type="SAM" id="MobiDB-lite"/>
    </source>
</evidence>
<name>A0ABU2K660_9ACTN</name>
<comment type="caution">
    <text evidence="3">The sequence shown here is derived from an EMBL/GenBank/DDBJ whole genome shotgun (WGS) entry which is preliminary data.</text>
</comment>
<feature type="region of interest" description="Disordered" evidence="1">
    <location>
        <begin position="51"/>
        <end position="108"/>
    </location>
</feature>
<reference evidence="4" key="1">
    <citation type="submission" date="2023-07" db="EMBL/GenBank/DDBJ databases">
        <title>30 novel species of actinomycetes from the DSMZ collection.</title>
        <authorList>
            <person name="Nouioui I."/>
        </authorList>
    </citation>
    <scope>NUCLEOTIDE SEQUENCE [LARGE SCALE GENOMIC DNA]</scope>
    <source>
        <strain evidence="4">DSM 46792</strain>
    </source>
</reference>
<keyword evidence="2" id="KW-0472">Membrane</keyword>
<evidence type="ECO:0000313" key="3">
    <source>
        <dbReference type="EMBL" id="MDT0275677.1"/>
    </source>
</evidence>
<dbReference type="EMBL" id="JAVREI010000003">
    <property type="protein sequence ID" value="MDT0275677.1"/>
    <property type="molecule type" value="Genomic_DNA"/>
</dbReference>
<evidence type="ECO:0000256" key="2">
    <source>
        <dbReference type="SAM" id="Phobius"/>
    </source>
</evidence>
<sequence>MSTAVATVLAVQQDLPEDIGKSGPLGLLLIVVLLIAVALLVRSMSGHLKKLPRSFDSDEAAPEVPDSPAELVDRAPGAEVLDSLRRQPLAIEPPRDDDGRPAGPTAQG</sequence>
<evidence type="ECO:0008006" key="5">
    <source>
        <dbReference type="Google" id="ProtNLM"/>
    </source>
</evidence>
<proteinExistence type="predicted"/>
<feature type="transmembrane region" description="Helical" evidence="2">
    <location>
        <begin position="26"/>
        <end position="44"/>
    </location>
</feature>
<gene>
    <name evidence="3" type="ORF">RM425_07140</name>
</gene>
<accession>A0ABU2K660</accession>
<dbReference type="Proteomes" id="UP001183222">
    <property type="component" value="Unassembled WGS sequence"/>
</dbReference>
<evidence type="ECO:0000313" key="4">
    <source>
        <dbReference type="Proteomes" id="UP001183222"/>
    </source>
</evidence>
<keyword evidence="2" id="KW-1133">Transmembrane helix</keyword>
<dbReference type="RefSeq" id="WP_311344501.1">
    <property type="nucleotide sequence ID" value="NZ_JAVREI010000003.1"/>
</dbReference>
<organism evidence="3 4">
    <name type="scientific">Blastococcus goldschmidtiae</name>
    <dbReference type="NCBI Taxonomy" id="3075546"/>
    <lineage>
        <taxon>Bacteria</taxon>
        <taxon>Bacillati</taxon>
        <taxon>Actinomycetota</taxon>
        <taxon>Actinomycetes</taxon>
        <taxon>Geodermatophilales</taxon>
        <taxon>Geodermatophilaceae</taxon>
        <taxon>Blastococcus</taxon>
    </lineage>
</organism>
<keyword evidence="2" id="KW-0812">Transmembrane</keyword>
<keyword evidence="4" id="KW-1185">Reference proteome</keyword>